<name>A0A5C7J8U3_9BACT</name>
<evidence type="ECO:0000313" key="2">
    <source>
        <dbReference type="Proteomes" id="UP000321026"/>
    </source>
</evidence>
<reference evidence="1 2" key="1">
    <citation type="submission" date="2018-09" db="EMBL/GenBank/DDBJ databases">
        <title>Metagenome Assembled Genomes from an Advanced Water Purification Facility.</title>
        <authorList>
            <person name="Stamps B.W."/>
            <person name="Spear J.R."/>
        </authorList>
    </citation>
    <scope>NUCLEOTIDE SEQUENCE [LARGE SCALE GENOMIC DNA]</scope>
    <source>
        <strain evidence="1">Bin_63_2</strain>
    </source>
</reference>
<gene>
    <name evidence="1" type="ORF">E6Q11_01865</name>
</gene>
<protein>
    <submittedName>
        <fullName evidence="1">Uncharacterized protein</fullName>
    </submittedName>
</protein>
<sequence length="74" mass="7846">MAEAKNAQEVAKEIADTASVLAVATGGESLESSSTEPVLVRFEKPWGLYNKGEKATVESVQAARLIEKKIAVKA</sequence>
<proteinExistence type="predicted"/>
<organism evidence="1 2">
    <name type="scientific">Candidatus Dojkabacteria bacterium</name>
    <dbReference type="NCBI Taxonomy" id="2099670"/>
    <lineage>
        <taxon>Bacteria</taxon>
        <taxon>Candidatus Dojkabacteria</taxon>
    </lineage>
</organism>
<dbReference type="Proteomes" id="UP000321026">
    <property type="component" value="Unassembled WGS sequence"/>
</dbReference>
<evidence type="ECO:0000313" key="1">
    <source>
        <dbReference type="EMBL" id="TXG78000.1"/>
    </source>
</evidence>
<dbReference type="AlphaFoldDB" id="A0A5C7J8U3"/>
<dbReference type="EMBL" id="SSDS01000030">
    <property type="protein sequence ID" value="TXG78000.1"/>
    <property type="molecule type" value="Genomic_DNA"/>
</dbReference>
<accession>A0A5C7J8U3</accession>
<comment type="caution">
    <text evidence="1">The sequence shown here is derived from an EMBL/GenBank/DDBJ whole genome shotgun (WGS) entry which is preliminary data.</text>
</comment>